<dbReference type="Pfam" id="PF03097">
    <property type="entry name" value="BRO1"/>
    <property type="match status" value="1"/>
</dbReference>
<evidence type="ECO:0000259" key="7">
    <source>
        <dbReference type="PROSITE" id="PS50055"/>
    </source>
</evidence>
<dbReference type="SUPFAM" id="SSF52799">
    <property type="entry name" value="(Phosphotyrosine protein) phosphatases II"/>
    <property type="match status" value="1"/>
</dbReference>
<dbReference type="GO" id="GO:0032456">
    <property type="term" value="P:endocytic recycling"/>
    <property type="evidence" value="ECO:0000318"/>
    <property type="project" value="GO_Central"/>
</dbReference>
<keyword evidence="4" id="KW-0967">Endosome</keyword>
<dbReference type="PANTHER" id="PTHR23030:SF30">
    <property type="entry name" value="TYROSINE-PROTEIN PHOSPHATASE NON-RECEPTOR TYPE 23"/>
    <property type="match status" value="1"/>
</dbReference>
<dbReference type="InterPro" id="IPR003595">
    <property type="entry name" value="Tyr_Pase_cat"/>
</dbReference>
<evidence type="ECO:0000256" key="2">
    <source>
        <dbReference type="ARBA" id="ARBA00004496"/>
    </source>
</evidence>
<evidence type="ECO:0000259" key="9">
    <source>
        <dbReference type="PROSITE" id="PS51180"/>
    </source>
</evidence>
<dbReference type="PROSITE" id="PS51180">
    <property type="entry name" value="BRO1"/>
    <property type="match status" value="1"/>
</dbReference>
<dbReference type="PROSITE" id="PS50055">
    <property type="entry name" value="TYR_PHOSPHATASE_PTP"/>
    <property type="match status" value="1"/>
</dbReference>
<dbReference type="KEGG" id="tca:659170"/>
<dbReference type="Gene3D" id="1.20.120.560">
    <property type="entry name" value="alix/aip1 in complex with the ypdl late domain"/>
    <property type="match status" value="1"/>
</dbReference>
<keyword evidence="3" id="KW-0963">Cytoplasm</keyword>
<dbReference type="SMART" id="SM01041">
    <property type="entry name" value="BRO1"/>
    <property type="match status" value="1"/>
</dbReference>
<dbReference type="GO" id="GO:0043328">
    <property type="term" value="P:protein transport to vacuole involved in ubiquitin-dependent protein catabolic process via the multivesicular body sorting pathway"/>
    <property type="evidence" value="ECO:0000318"/>
    <property type="project" value="GO_Central"/>
</dbReference>
<dbReference type="InterPro" id="IPR000242">
    <property type="entry name" value="PTP_cat"/>
</dbReference>
<feature type="domain" description="BRO1" evidence="9">
    <location>
        <begin position="8"/>
        <end position="400"/>
    </location>
</feature>
<gene>
    <name evidence="10" type="primary">AUGUSTUS-3.0.2_13860</name>
    <name evidence="10" type="ORF">TcasGA2_TC013860</name>
</gene>
<dbReference type="PANTHER" id="PTHR23030">
    <property type="entry name" value="PCD6 INTERACTING PROTEIN-RELATED"/>
    <property type="match status" value="1"/>
</dbReference>
<dbReference type="GO" id="GO:0004725">
    <property type="term" value="F:protein tyrosine phosphatase activity"/>
    <property type="evidence" value="ECO:0007669"/>
    <property type="project" value="InterPro"/>
</dbReference>
<sequence length="1502" mass="169218">MEAVPRLPMISFELKTSPENAQFGPQLKQYIATFYNEDPESYSSEISNLESLRAAAIRPTIDVAGCQLLKKYYCQLHFLKSRFPMSEGQAAAVYFTWKDNYTGMLCNIPDIRFELMCILYNIGALHTQLGALDCRSSADGLKMACTHFQCAAWAFQTVKETYHQMVPYMSSVEAVHFMQQVCFAQAQECILEKSMMDNRKATITAKVAVQVVDHYKRALSLLSFGEDSFSNIVGTKTTKEWNKYLSFKISYHKCIALLFQGQQAEEQQKMGERVAFYQAACEQLEEARKLSTGLKQQKDLNEAIAFTSDVVEGKRKAAKNENEFIYHEEVPDKHALQEVKGASLVKGIAFNVNDVEVSGPDIFARLVPMEAHEASSLYSEKKAQKLRQLGELVESKDQALAEFMSSLQLDVFTQMRQATGLCQDLVDRAAALSAKPSATQDLVAAMGRLSNSYHEVESMLNEIQDLLKEEEQSEKEYQELMGKRPPSIIATDLAREAAKYREAHNKANDSNQNLHKAMMTHVANLKILAQPLGDLQKQIPSVELPNPNIDENCVREIESLISKVEEMRNQRAMLWSQFREAVHKDDITSVLVTRKDQPLDQVFQQELEKHHELTNLIEQNVAAQENILKAFVDAYARSMSTRRYLQDVINKRTSTVSALITSYDTYEDLVAKANKGIDFYNKLETNVSKLLQRIKSACKVQQEEREQMLLKNSVPVPATKEEPVINSAPKLKDFIDTRKKTRGFNDVSPQYYPQGVPDAQTWPPAVRPAPLGSEINEPVVTKPQEQVYAGLDQNLADRMASLRMGYYGQNTQVNKQAYTTTTDTYQPISSSTQNNQVTADNIGGQYQGYQMSYSTPSTTSLGNYGQVGQPGESYPQVSQPYQNYAQPDSYSSYNQASQLYNQTPSLPNQAGQLYNQTPSLPNQASQLYNQPTTSQHDAYTTYSQTGQPYGQMSVAQVSQPYNQTSQVVQPDVYTNQYNQVSQPNVYYPAGYGPAQVQPTEQTYSYPNTFGSNEYATSVHPNISNVSYNSTYSSPGVDLKSSDSNSKNYVISNGQGYTSYDQYQYYYNYGQNQTYPTYGSGYNYATPSPQTSDTSITATTKESNIDLLTGLDFTVNQAPLIPQQKPSDPEIKPPQKTETPVKQPTKVVKNEEEPPKIERVVNRKPLNNSEVKKLFGSEIDKFEKFVDVLTNKTLSGPTNLDLKWKEIQDKQDVEKKAISVARCYPMKNRFPDILPYDYSRVELKAAKDDYINASYVKDVSYYSAPFIVTQAPLAATASDFWTMIKEQNVELIVCLLNDAEIGADIYWPLEKGRDLSLPGMSISLISATPKPHWTERLIAINVPEKRDSRVLMHLQFTSWPGSLFPTNPDHFVAFVTEVINLFMQQRNTNHPVVVHCLSGIGRSGLVCLLVTAILEVTSNPTAVPDLVSLAVKLGAWRRNILRDREHLKFAFEAFLSYMKQVVAQGKILNDVGSKKKEEIVSEIKQEDDPLSSLDPFWANKKKE</sequence>
<dbReference type="PRINTS" id="PR00700">
    <property type="entry name" value="PRTYPHPHTASE"/>
</dbReference>
<dbReference type="InterPro" id="IPR000387">
    <property type="entry name" value="Tyr_Pase_dom"/>
</dbReference>
<organism evidence="10 11">
    <name type="scientific">Tribolium castaneum</name>
    <name type="common">Red flour beetle</name>
    <dbReference type="NCBI Taxonomy" id="7070"/>
    <lineage>
        <taxon>Eukaryota</taxon>
        <taxon>Metazoa</taxon>
        <taxon>Ecdysozoa</taxon>
        <taxon>Arthropoda</taxon>
        <taxon>Hexapoda</taxon>
        <taxon>Insecta</taxon>
        <taxon>Pterygota</taxon>
        <taxon>Neoptera</taxon>
        <taxon>Endopterygota</taxon>
        <taxon>Coleoptera</taxon>
        <taxon>Polyphaga</taxon>
        <taxon>Cucujiformia</taxon>
        <taxon>Tenebrionidae</taxon>
        <taxon>Tenebrionidae incertae sedis</taxon>
        <taxon>Tribolium</taxon>
    </lineage>
</organism>
<dbReference type="Gene3D" id="1.25.40.280">
    <property type="entry name" value="alix/aip1 like domains"/>
    <property type="match status" value="1"/>
</dbReference>
<feature type="domain" description="Tyrosine specific protein phosphatases" evidence="8">
    <location>
        <begin position="1368"/>
        <end position="1447"/>
    </location>
</feature>
<dbReference type="InterPro" id="IPR016130">
    <property type="entry name" value="Tyr_Pase_AS"/>
</dbReference>
<dbReference type="eggNOG" id="KOG0789">
    <property type="taxonomic scope" value="Eukaryota"/>
</dbReference>
<dbReference type="SMART" id="SM00194">
    <property type="entry name" value="PTPc"/>
    <property type="match status" value="1"/>
</dbReference>
<reference evidence="10 11" key="2">
    <citation type="journal article" date="2010" name="Nucleic Acids Res.">
        <title>BeetleBase in 2010: revisions to provide comprehensive genomic information for Tribolium castaneum.</title>
        <authorList>
            <person name="Kim H.S."/>
            <person name="Murphy T."/>
            <person name="Xia J."/>
            <person name="Caragea D."/>
            <person name="Park Y."/>
            <person name="Beeman R.W."/>
            <person name="Lorenzen M.D."/>
            <person name="Butcher S."/>
            <person name="Manak J.R."/>
            <person name="Brown S.J."/>
        </authorList>
    </citation>
    <scope>GENOME REANNOTATION</scope>
    <source>
        <strain evidence="10 11">Georgia GA2</strain>
    </source>
</reference>
<comment type="subcellular location">
    <subcellularLocation>
        <location evidence="2">Cytoplasm</location>
    </subcellularLocation>
    <subcellularLocation>
        <location evidence="1">Endosome</location>
    </subcellularLocation>
</comment>
<dbReference type="InterPro" id="IPR025304">
    <property type="entry name" value="ALIX_V_dom"/>
</dbReference>
<feature type="region of interest" description="Disordered" evidence="6">
    <location>
        <begin position="860"/>
        <end position="889"/>
    </location>
</feature>
<evidence type="ECO:0000256" key="3">
    <source>
        <dbReference type="ARBA" id="ARBA00022490"/>
    </source>
</evidence>
<name>D6WNP5_TRICA</name>
<protein>
    <submittedName>
        <fullName evidence="10">Tyrosine-protein phosphatase non-receptor type 23-like Protein</fullName>
    </submittedName>
</protein>
<keyword evidence="11" id="KW-1185">Reference proteome</keyword>
<dbReference type="FunCoup" id="D6WNP5">
    <property type="interactions" value="854"/>
</dbReference>
<feature type="domain" description="Tyrosine-protein phosphatase" evidence="7">
    <location>
        <begin position="1226"/>
        <end position="1456"/>
    </location>
</feature>
<dbReference type="InterPro" id="IPR004328">
    <property type="entry name" value="BRO1_dom"/>
</dbReference>
<evidence type="ECO:0000256" key="5">
    <source>
        <dbReference type="SAM" id="Coils"/>
    </source>
</evidence>
<dbReference type="InterPro" id="IPR038499">
    <property type="entry name" value="BRO1_sf"/>
</dbReference>
<reference evidence="10 11" key="1">
    <citation type="journal article" date="2008" name="Nature">
        <title>The genome of the model beetle and pest Tribolium castaneum.</title>
        <authorList>
            <consortium name="Tribolium Genome Sequencing Consortium"/>
            <person name="Richards S."/>
            <person name="Gibbs R.A."/>
            <person name="Weinstock G.M."/>
            <person name="Brown S.J."/>
            <person name="Denell R."/>
            <person name="Beeman R.W."/>
            <person name="Gibbs R."/>
            <person name="Beeman R.W."/>
            <person name="Brown S.J."/>
            <person name="Bucher G."/>
            <person name="Friedrich M."/>
            <person name="Grimmelikhuijzen C.J."/>
            <person name="Klingler M."/>
            <person name="Lorenzen M."/>
            <person name="Richards S."/>
            <person name="Roth S."/>
            <person name="Schroder R."/>
            <person name="Tautz D."/>
            <person name="Zdobnov E.M."/>
            <person name="Muzny D."/>
            <person name="Gibbs R.A."/>
            <person name="Weinstock G.M."/>
            <person name="Attaway T."/>
            <person name="Bell S."/>
            <person name="Buhay C.J."/>
            <person name="Chandrabose M.N."/>
            <person name="Chavez D."/>
            <person name="Clerk-Blankenburg K.P."/>
            <person name="Cree A."/>
            <person name="Dao M."/>
            <person name="Davis C."/>
            <person name="Chacko J."/>
            <person name="Dinh H."/>
            <person name="Dugan-Rocha S."/>
            <person name="Fowler G."/>
            <person name="Garner T.T."/>
            <person name="Garnes J."/>
            <person name="Gnirke A."/>
            <person name="Hawes A."/>
            <person name="Hernandez J."/>
            <person name="Hines S."/>
            <person name="Holder M."/>
            <person name="Hume J."/>
            <person name="Jhangiani S.N."/>
            <person name="Joshi V."/>
            <person name="Khan Z.M."/>
            <person name="Jackson L."/>
            <person name="Kovar C."/>
            <person name="Kowis A."/>
            <person name="Lee S."/>
            <person name="Lewis L.R."/>
            <person name="Margolis J."/>
            <person name="Morgan M."/>
            <person name="Nazareth L.V."/>
            <person name="Nguyen N."/>
            <person name="Okwuonu G."/>
            <person name="Parker D."/>
            <person name="Richards S."/>
            <person name="Ruiz S.J."/>
            <person name="Santibanez J."/>
            <person name="Savard J."/>
            <person name="Scherer S.E."/>
            <person name="Schneider B."/>
            <person name="Sodergren E."/>
            <person name="Tautz D."/>
            <person name="Vattahil S."/>
            <person name="Villasana D."/>
            <person name="White C.S."/>
            <person name="Wright R."/>
            <person name="Park Y."/>
            <person name="Beeman R.W."/>
            <person name="Lord J."/>
            <person name="Oppert B."/>
            <person name="Lorenzen M."/>
            <person name="Brown S."/>
            <person name="Wang L."/>
            <person name="Savard J."/>
            <person name="Tautz D."/>
            <person name="Richards S."/>
            <person name="Weinstock G."/>
            <person name="Gibbs R.A."/>
            <person name="Liu Y."/>
            <person name="Worley K."/>
            <person name="Weinstock G."/>
            <person name="Elsik C.G."/>
            <person name="Reese J.T."/>
            <person name="Elhaik E."/>
            <person name="Landan G."/>
            <person name="Graur D."/>
            <person name="Arensburger P."/>
            <person name="Atkinson P."/>
            <person name="Beeman R.W."/>
            <person name="Beidler J."/>
            <person name="Brown S.J."/>
            <person name="Demuth J.P."/>
            <person name="Drury D.W."/>
            <person name="Du Y.Z."/>
            <person name="Fujiwara H."/>
            <person name="Lorenzen M."/>
            <person name="Maselli V."/>
            <person name="Osanai M."/>
            <person name="Park Y."/>
            <person name="Robertson H.M."/>
            <person name="Tu Z."/>
            <person name="Wang J.J."/>
            <person name="Wang S."/>
            <person name="Richards S."/>
            <person name="Song H."/>
            <person name="Zhang L."/>
            <person name="Sodergren E."/>
            <person name="Werner D."/>
            <person name="Stanke M."/>
            <person name="Morgenstern B."/>
            <person name="Solovyev V."/>
            <person name="Kosarev P."/>
            <person name="Brown G."/>
            <person name="Chen H.C."/>
            <person name="Ermolaeva O."/>
            <person name="Hlavina W."/>
            <person name="Kapustin Y."/>
            <person name="Kiryutin B."/>
            <person name="Kitts P."/>
            <person name="Maglott D."/>
            <person name="Pruitt K."/>
            <person name="Sapojnikov V."/>
            <person name="Souvorov A."/>
            <person name="Mackey A.J."/>
            <person name="Waterhouse R.M."/>
            <person name="Wyder S."/>
            <person name="Zdobnov E.M."/>
            <person name="Zdobnov E.M."/>
            <person name="Wyder S."/>
            <person name="Kriventseva E.V."/>
            <person name="Kadowaki T."/>
            <person name="Bork P."/>
            <person name="Aranda M."/>
            <person name="Bao R."/>
            <person name="Beermann A."/>
            <person name="Berns N."/>
            <person name="Bolognesi R."/>
            <person name="Bonneton F."/>
            <person name="Bopp D."/>
            <person name="Brown S.J."/>
            <person name="Bucher G."/>
            <person name="Butts T."/>
            <person name="Chaumot A."/>
            <person name="Denell R.E."/>
            <person name="Ferrier D.E."/>
            <person name="Friedrich M."/>
            <person name="Gordon C.M."/>
            <person name="Jindra M."/>
            <person name="Klingler M."/>
            <person name="Lan Q."/>
            <person name="Lattorff H.M."/>
            <person name="Laudet V."/>
            <person name="von Levetsow C."/>
            <person name="Liu Z."/>
            <person name="Lutz R."/>
            <person name="Lynch J.A."/>
            <person name="da Fonseca R.N."/>
            <person name="Posnien N."/>
            <person name="Reuter R."/>
            <person name="Roth S."/>
            <person name="Savard J."/>
            <person name="Schinko J.B."/>
            <person name="Schmitt C."/>
            <person name="Schoppmeier M."/>
            <person name="Schroder R."/>
            <person name="Shippy T.D."/>
            <person name="Simonnet F."/>
            <person name="Marques-Souza H."/>
            <person name="Tautz D."/>
            <person name="Tomoyasu Y."/>
            <person name="Trauner J."/>
            <person name="Van der Zee M."/>
            <person name="Vervoort M."/>
            <person name="Wittkopp N."/>
            <person name="Wimmer E.A."/>
            <person name="Yang X."/>
            <person name="Jones A.K."/>
            <person name="Sattelle D.B."/>
            <person name="Ebert P.R."/>
            <person name="Nelson D."/>
            <person name="Scott J.G."/>
            <person name="Beeman R.W."/>
            <person name="Muthukrishnan S."/>
            <person name="Kramer K.J."/>
            <person name="Arakane Y."/>
            <person name="Beeman R.W."/>
            <person name="Zhu Q."/>
            <person name="Hogenkamp D."/>
            <person name="Dixit R."/>
            <person name="Oppert B."/>
            <person name="Jiang H."/>
            <person name="Zou Z."/>
            <person name="Marshall J."/>
            <person name="Elpidina E."/>
            <person name="Vinokurov K."/>
            <person name="Oppert C."/>
            <person name="Zou Z."/>
            <person name="Evans J."/>
            <person name="Lu Z."/>
            <person name="Zhao P."/>
            <person name="Sumathipala N."/>
            <person name="Altincicek B."/>
            <person name="Vilcinskas A."/>
            <person name="Williams M."/>
            <person name="Hultmark D."/>
            <person name="Hetru C."/>
            <person name="Jiang H."/>
            <person name="Grimmelikhuijzen C.J."/>
            <person name="Hauser F."/>
            <person name="Cazzamali G."/>
            <person name="Williamson M."/>
            <person name="Park Y."/>
            <person name="Li B."/>
            <person name="Tanaka Y."/>
            <person name="Predel R."/>
            <person name="Neupert S."/>
            <person name="Schachtner J."/>
            <person name="Verleyen P."/>
            <person name="Raible F."/>
            <person name="Bork P."/>
            <person name="Friedrich M."/>
            <person name="Walden K.K."/>
            <person name="Robertson H.M."/>
            <person name="Angeli S."/>
            <person name="Foret S."/>
            <person name="Bucher G."/>
            <person name="Schuetz S."/>
            <person name="Maleszka R."/>
            <person name="Wimmer E.A."/>
            <person name="Beeman R.W."/>
            <person name="Lorenzen M."/>
            <person name="Tomoyasu Y."/>
            <person name="Miller S.C."/>
            <person name="Grossmann D."/>
            <person name="Bucher G."/>
        </authorList>
    </citation>
    <scope>NUCLEOTIDE SEQUENCE [LARGE SCALE GENOMIC DNA]</scope>
    <source>
        <strain evidence="10 11">Georgia GA2</strain>
    </source>
</reference>
<dbReference type="InterPro" id="IPR029021">
    <property type="entry name" value="Prot-tyrosine_phosphatase-like"/>
</dbReference>
<dbReference type="GO" id="GO:0009653">
    <property type="term" value="P:anatomical structure morphogenesis"/>
    <property type="evidence" value="ECO:0007669"/>
    <property type="project" value="UniProtKB-ARBA"/>
</dbReference>
<dbReference type="PROSITE" id="PS00383">
    <property type="entry name" value="TYR_PHOSPHATASE_1"/>
    <property type="match status" value="1"/>
</dbReference>
<dbReference type="CDD" id="cd09234">
    <property type="entry name" value="V_HD-PTP_like"/>
    <property type="match status" value="1"/>
</dbReference>
<proteinExistence type="predicted"/>
<evidence type="ECO:0000313" key="11">
    <source>
        <dbReference type="Proteomes" id="UP000007266"/>
    </source>
</evidence>
<evidence type="ECO:0000313" key="10">
    <source>
        <dbReference type="EMBL" id="EFA03751.2"/>
    </source>
</evidence>
<evidence type="ECO:0000256" key="4">
    <source>
        <dbReference type="ARBA" id="ARBA00022753"/>
    </source>
</evidence>
<feature type="compositionally biased region" description="Polar residues" evidence="6">
    <location>
        <begin position="875"/>
        <end position="889"/>
    </location>
</feature>
<accession>D6WNP5</accession>
<dbReference type="OrthoDB" id="10266451at2759"/>
<dbReference type="EMBL" id="KQ971342">
    <property type="protein sequence ID" value="EFA03751.2"/>
    <property type="molecule type" value="Genomic_DNA"/>
</dbReference>
<dbReference type="Gene3D" id="1.20.140.50">
    <property type="entry name" value="alix/aip1 like domains"/>
    <property type="match status" value="1"/>
</dbReference>
<keyword evidence="5" id="KW-0175">Coiled coil</keyword>
<dbReference type="Proteomes" id="UP000007266">
    <property type="component" value="Linkage group 5"/>
</dbReference>
<dbReference type="SMART" id="SM00404">
    <property type="entry name" value="PTPc_motif"/>
    <property type="match status" value="1"/>
</dbReference>
<dbReference type="GO" id="GO:0048666">
    <property type="term" value="P:neuron development"/>
    <property type="evidence" value="ECO:0007669"/>
    <property type="project" value="UniProtKB-ARBA"/>
</dbReference>
<dbReference type="OMA" id="HQRPLHM"/>
<dbReference type="InParanoid" id="D6WNP5"/>
<dbReference type="GO" id="GO:0005768">
    <property type="term" value="C:endosome"/>
    <property type="evidence" value="ECO:0000318"/>
    <property type="project" value="GO_Central"/>
</dbReference>
<evidence type="ECO:0000256" key="1">
    <source>
        <dbReference type="ARBA" id="ARBA00004177"/>
    </source>
</evidence>
<dbReference type="STRING" id="7070.D6WNP5"/>
<evidence type="ECO:0000259" key="8">
    <source>
        <dbReference type="PROSITE" id="PS50056"/>
    </source>
</evidence>
<dbReference type="Pfam" id="PF00102">
    <property type="entry name" value="Y_phosphatase"/>
    <property type="match status" value="1"/>
</dbReference>
<dbReference type="PROSITE" id="PS50056">
    <property type="entry name" value="TYR_PHOSPHATASE_2"/>
    <property type="match status" value="1"/>
</dbReference>
<feature type="region of interest" description="Disordered" evidence="6">
    <location>
        <begin position="1119"/>
        <end position="1152"/>
    </location>
</feature>
<dbReference type="Gene3D" id="3.90.190.10">
    <property type="entry name" value="Protein tyrosine phosphatase superfamily"/>
    <property type="match status" value="1"/>
</dbReference>
<feature type="coiled-coil region" evidence="5">
    <location>
        <begin position="449"/>
        <end position="483"/>
    </location>
</feature>
<dbReference type="eggNOG" id="KOG2220">
    <property type="taxonomic scope" value="Eukaryota"/>
</dbReference>
<dbReference type="Pfam" id="PF13949">
    <property type="entry name" value="ALIX_LYPXL_bnd"/>
    <property type="match status" value="1"/>
</dbReference>
<evidence type="ECO:0000256" key="6">
    <source>
        <dbReference type="SAM" id="MobiDB-lite"/>
    </source>
</evidence>
<dbReference type="GO" id="GO:0045022">
    <property type="term" value="P:early endosome to late endosome transport"/>
    <property type="evidence" value="ECO:0000318"/>
    <property type="project" value="GO_Central"/>
</dbReference>
<dbReference type="HOGENOM" id="CLU_001129_0_0_1"/>